<keyword evidence="5" id="KW-0547">Nucleotide-binding</keyword>
<dbReference type="CDD" id="cd16917">
    <property type="entry name" value="HATPase_UhpB-NarQ-NarX-like"/>
    <property type="match status" value="1"/>
</dbReference>
<keyword evidence="8" id="KW-0902">Two-component regulatory system</keyword>
<keyword evidence="3" id="KW-0597">Phosphoprotein</keyword>
<evidence type="ECO:0000256" key="2">
    <source>
        <dbReference type="ARBA" id="ARBA00012438"/>
    </source>
</evidence>
<protein>
    <recommendedName>
        <fullName evidence="2">histidine kinase</fullName>
        <ecNumber evidence="2">2.7.13.3</ecNumber>
    </recommendedName>
</protein>
<evidence type="ECO:0000256" key="9">
    <source>
        <dbReference type="SAM" id="Coils"/>
    </source>
</evidence>
<organism evidence="13 14">
    <name type="scientific">Pullulanibacillus camelliae</name>
    <dbReference type="NCBI Taxonomy" id="1707096"/>
    <lineage>
        <taxon>Bacteria</taxon>
        <taxon>Bacillati</taxon>
        <taxon>Bacillota</taxon>
        <taxon>Bacilli</taxon>
        <taxon>Bacillales</taxon>
        <taxon>Sporolactobacillaceae</taxon>
        <taxon>Pullulanibacillus</taxon>
    </lineage>
</organism>
<dbReference type="GO" id="GO:0046983">
    <property type="term" value="F:protein dimerization activity"/>
    <property type="evidence" value="ECO:0007669"/>
    <property type="project" value="InterPro"/>
</dbReference>
<evidence type="ECO:0000313" key="13">
    <source>
        <dbReference type="EMBL" id="GGE43597.1"/>
    </source>
</evidence>
<evidence type="ECO:0000256" key="5">
    <source>
        <dbReference type="ARBA" id="ARBA00022741"/>
    </source>
</evidence>
<name>A0A8J3DUN5_9BACL</name>
<dbReference type="Gene3D" id="3.30.565.10">
    <property type="entry name" value="Histidine kinase-like ATPase, C-terminal domain"/>
    <property type="match status" value="1"/>
</dbReference>
<feature type="transmembrane region" description="Helical" evidence="10">
    <location>
        <begin position="107"/>
        <end position="124"/>
    </location>
</feature>
<dbReference type="RefSeq" id="WP_229672560.1">
    <property type="nucleotide sequence ID" value="NZ_BMIR01000010.1"/>
</dbReference>
<dbReference type="InterPro" id="IPR011712">
    <property type="entry name" value="Sig_transdc_His_kin_sub3_dim/P"/>
</dbReference>
<evidence type="ECO:0000259" key="11">
    <source>
        <dbReference type="Pfam" id="PF02518"/>
    </source>
</evidence>
<dbReference type="PANTHER" id="PTHR24421">
    <property type="entry name" value="NITRATE/NITRITE SENSOR PROTEIN NARX-RELATED"/>
    <property type="match status" value="1"/>
</dbReference>
<dbReference type="GO" id="GO:0000155">
    <property type="term" value="F:phosphorelay sensor kinase activity"/>
    <property type="evidence" value="ECO:0007669"/>
    <property type="project" value="InterPro"/>
</dbReference>
<evidence type="ECO:0000256" key="8">
    <source>
        <dbReference type="ARBA" id="ARBA00023012"/>
    </source>
</evidence>
<dbReference type="Gene3D" id="1.20.5.1930">
    <property type="match status" value="1"/>
</dbReference>
<feature type="transmembrane region" description="Helical" evidence="10">
    <location>
        <begin position="39"/>
        <end position="57"/>
    </location>
</feature>
<dbReference type="GO" id="GO:0016020">
    <property type="term" value="C:membrane"/>
    <property type="evidence" value="ECO:0007669"/>
    <property type="project" value="InterPro"/>
</dbReference>
<dbReference type="InterPro" id="IPR003594">
    <property type="entry name" value="HATPase_dom"/>
</dbReference>
<dbReference type="InterPro" id="IPR036890">
    <property type="entry name" value="HATPase_C_sf"/>
</dbReference>
<sequence>MILLYDQTVSSDIAAVLLYGGVILIYLIVIWFRGLRQHCWAYLVMAFFIFGIILVLYFQNHGAMVSNLLWPLIVLLGLAPKRLTYLSAALMVAALLVLVIVEYNNNLSLLSLLGIIGIFFGARARRIRREAEHARQEHLEALDEAHQALQKAHHDLQEASAQSMYYAALAERARLSREIHDGLGHQLTSLVVQLQALQLMLPNDPKKAEEVVQQLLRVARQGLAEVRLAVREWAEDEKGLGIIALKGLVSQTEAHSHLTCDFVQEASADWSNAVSIALYRIVQEGLTNVLRHSTATEVKVKITEQDEQVLLTLADNGRYDEGPHLNFGFGTKGMVERAKALGGSCAFLKNEDGGLTIRAVLPMNGG</sequence>
<gene>
    <name evidence="13" type="ORF">GCM10011391_22940</name>
</gene>
<dbReference type="AlphaFoldDB" id="A0A8J3DUN5"/>
<keyword evidence="14" id="KW-1185">Reference proteome</keyword>
<evidence type="ECO:0000256" key="10">
    <source>
        <dbReference type="SAM" id="Phobius"/>
    </source>
</evidence>
<feature type="transmembrane region" description="Helical" evidence="10">
    <location>
        <begin position="13"/>
        <end position="32"/>
    </location>
</feature>
<dbReference type="EMBL" id="BMIR01000010">
    <property type="protein sequence ID" value="GGE43597.1"/>
    <property type="molecule type" value="Genomic_DNA"/>
</dbReference>
<feature type="domain" description="Signal transduction histidine kinase subgroup 3 dimerisation and phosphoacceptor" evidence="12">
    <location>
        <begin position="171"/>
        <end position="232"/>
    </location>
</feature>
<keyword evidence="6" id="KW-0418">Kinase</keyword>
<dbReference type="Pfam" id="PF02518">
    <property type="entry name" value="HATPase_c"/>
    <property type="match status" value="1"/>
</dbReference>
<keyword evidence="10" id="KW-0812">Transmembrane</keyword>
<feature type="coiled-coil region" evidence="9">
    <location>
        <begin position="124"/>
        <end position="162"/>
    </location>
</feature>
<evidence type="ECO:0000256" key="1">
    <source>
        <dbReference type="ARBA" id="ARBA00000085"/>
    </source>
</evidence>
<dbReference type="InterPro" id="IPR050482">
    <property type="entry name" value="Sensor_HK_TwoCompSys"/>
</dbReference>
<dbReference type="EC" id="2.7.13.3" evidence="2"/>
<feature type="transmembrane region" description="Helical" evidence="10">
    <location>
        <begin position="84"/>
        <end position="101"/>
    </location>
</feature>
<accession>A0A8J3DUN5</accession>
<feature type="domain" description="Histidine kinase/HSP90-like ATPase" evidence="11">
    <location>
        <begin position="275"/>
        <end position="363"/>
    </location>
</feature>
<keyword evidence="7" id="KW-0067">ATP-binding</keyword>
<evidence type="ECO:0000256" key="3">
    <source>
        <dbReference type="ARBA" id="ARBA00022553"/>
    </source>
</evidence>
<dbReference type="Proteomes" id="UP000628775">
    <property type="component" value="Unassembled WGS sequence"/>
</dbReference>
<keyword evidence="10" id="KW-0472">Membrane</keyword>
<reference evidence="13" key="2">
    <citation type="submission" date="2020-09" db="EMBL/GenBank/DDBJ databases">
        <authorList>
            <person name="Sun Q."/>
            <person name="Zhou Y."/>
        </authorList>
    </citation>
    <scope>NUCLEOTIDE SEQUENCE</scope>
    <source>
        <strain evidence="13">CGMCC 1.15371</strain>
    </source>
</reference>
<dbReference type="SUPFAM" id="SSF55874">
    <property type="entry name" value="ATPase domain of HSP90 chaperone/DNA topoisomerase II/histidine kinase"/>
    <property type="match status" value="1"/>
</dbReference>
<keyword evidence="10" id="KW-1133">Transmembrane helix</keyword>
<keyword evidence="9" id="KW-0175">Coiled coil</keyword>
<proteinExistence type="predicted"/>
<evidence type="ECO:0000256" key="7">
    <source>
        <dbReference type="ARBA" id="ARBA00022840"/>
    </source>
</evidence>
<evidence type="ECO:0000256" key="4">
    <source>
        <dbReference type="ARBA" id="ARBA00022679"/>
    </source>
</evidence>
<evidence type="ECO:0000259" key="12">
    <source>
        <dbReference type="Pfam" id="PF07730"/>
    </source>
</evidence>
<comment type="caution">
    <text evidence="13">The sequence shown here is derived from an EMBL/GenBank/DDBJ whole genome shotgun (WGS) entry which is preliminary data.</text>
</comment>
<dbReference type="GO" id="GO:0005524">
    <property type="term" value="F:ATP binding"/>
    <property type="evidence" value="ECO:0007669"/>
    <property type="project" value="UniProtKB-KW"/>
</dbReference>
<evidence type="ECO:0000256" key="6">
    <source>
        <dbReference type="ARBA" id="ARBA00022777"/>
    </source>
</evidence>
<dbReference type="Pfam" id="PF07730">
    <property type="entry name" value="HisKA_3"/>
    <property type="match status" value="1"/>
</dbReference>
<reference evidence="13" key="1">
    <citation type="journal article" date="2014" name="Int. J. Syst. Evol. Microbiol.">
        <title>Complete genome sequence of Corynebacterium casei LMG S-19264T (=DSM 44701T), isolated from a smear-ripened cheese.</title>
        <authorList>
            <consortium name="US DOE Joint Genome Institute (JGI-PGF)"/>
            <person name="Walter F."/>
            <person name="Albersmeier A."/>
            <person name="Kalinowski J."/>
            <person name="Ruckert C."/>
        </authorList>
    </citation>
    <scope>NUCLEOTIDE SEQUENCE</scope>
    <source>
        <strain evidence="13">CGMCC 1.15371</strain>
    </source>
</reference>
<dbReference type="PANTHER" id="PTHR24421:SF10">
    <property type="entry name" value="NITRATE_NITRITE SENSOR PROTEIN NARQ"/>
    <property type="match status" value="1"/>
</dbReference>
<evidence type="ECO:0000313" key="14">
    <source>
        <dbReference type="Proteomes" id="UP000628775"/>
    </source>
</evidence>
<comment type="catalytic activity">
    <reaction evidence="1">
        <text>ATP + protein L-histidine = ADP + protein N-phospho-L-histidine.</text>
        <dbReference type="EC" id="2.7.13.3"/>
    </reaction>
</comment>
<keyword evidence="4" id="KW-0808">Transferase</keyword>